<accession>A0A9D9IJQ4</accession>
<dbReference type="AlphaFoldDB" id="A0A9D9IJQ4"/>
<sequence>MGTTGVISSPVLNGGCGILSVKYGIVKNYANFCKNGVSFKVDVKNADGSQVLATQTVTESAVTAATLYSKDLTFNQSGDFSIELTNLKPSGGTSATVMTDAVIILDVSWTGYSE</sequence>
<reference evidence="1" key="2">
    <citation type="journal article" date="2021" name="PeerJ">
        <title>Extensive microbial diversity within the chicken gut microbiome revealed by metagenomics and culture.</title>
        <authorList>
            <person name="Gilroy R."/>
            <person name="Ravi A."/>
            <person name="Getino M."/>
            <person name="Pursley I."/>
            <person name="Horton D.L."/>
            <person name="Alikhan N.F."/>
            <person name="Baker D."/>
            <person name="Gharbi K."/>
            <person name="Hall N."/>
            <person name="Watson M."/>
            <person name="Adriaenssens E.M."/>
            <person name="Foster-Nyarko E."/>
            <person name="Jarju S."/>
            <person name="Secka A."/>
            <person name="Antonio M."/>
            <person name="Oren A."/>
            <person name="Chaudhuri R.R."/>
            <person name="La Ragione R."/>
            <person name="Hildebrand F."/>
            <person name="Pallen M.J."/>
        </authorList>
    </citation>
    <scope>NUCLEOTIDE SEQUENCE</scope>
    <source>
        <strain evidence="1">B1-13419</strain>
    </source>
</reference>
<organism evidence="1 2">
    <name type="scientific">Candidatus Cryptobacteroides faecigallinarum</name>
    <dbReference type="NCBI Taxonomy" id="2840763"/>
    <lineage>
        <taxon>Bacteria</taxon>
        <taxon>Pseudomonadati</taxon>
        <taxon>Bacteroidota</taxon>
        <taxon>Bacteroidia</taxon>
        <taxon>Bacteroidales</taxon>
        <taxon>Candidatus Cryptobacteroides</taxon>
    </lineage>
</organism>
<proteinExistence type="predicted"/>
<gene>
    <name evidence="1" type="ORF">IAB91_01630</name>
</gene>
<evidence type="ECO:0000313" key="1">
    <source>
        <dbReference type="EMBL" id="MBO8473978.1"/>
    </source>
</evidence>
<name>A0A9D9IJQ4_9BACT</name>
<evidence type="ECO:0000313" key="2">
    <source>
        <dbReference type="Proteomes" id="UP000823757"/>
    </source>
</evidence>
<dbReference type="EMBL" id="JADIMD010000023">
    <property type="protein sequence ID" value="MBO8473978.1"/>
    <property type="molecule type" value="Genomic_DNA"/>
</dbReference>
<protein>
    <submittedName>
        <fullName evidence="1">Uncharacterized protein</fullName>
    </submittedName>
</protein>
<reference evidence="1" key="1">
    <citation type="submission" date="2020-10" db="EMBL/GenBank/DDBJ databases">
        <authorList>
            <person name="Gilroy R."/>
        </authorList>
    </citation>
    <scope>NUCLEOTIDE SEQUENCE</scope>
    <source>
        <strain evidence="1">B1-13419</strain>
    </source>
</reference>
<comment type="caution">
    <text evidence="1">The sequence shown here is derived from an EMBL/GenBank/DDBJ whole genome shotgun (WGS) entry which is preliminary data.</text>
</comment>
<dbReference type="Proteomes" id="UP000823757">
    <property type="component" value="Unassembled WGS sequence"/>
</dbReference>